<proteinExistence type="predicted"/>
<dbReference type="EMBL" id="CAADRA010007348">
    <property type="protein sequence ID" value="VFU00547.1"/>
    <property type="molecule type" value="Genomic_DNA"/>
</dbReference>
<dbReference type="OrthoDB" id="73406at2759"/>
<name>A0A485LP14_9STRA</name>
<protein>
    <submittedName>
        <fullName evidence="3">Aste57867_23904 protein</fullName>
    </submittedName>
</protein>
<evidence type="ECO:0000256" key="1">
    <source>
        <dbReference type="SAM" id="MobiDB-lite"/>
    </source>
</evidence>
<organism evidence="3 4">
    <name type="scientific">Aphanomyces stellatus</name>
    <dbReference type="NCBI Taxonomy" id="120398"/>
    <lineage>
        <taxon>Eukaryota</taxon>
        <taxon>Sar</taxon>
        <taxon>Stramenopiles</taxon>
        <taxon>Oomycota</taxon>
        <taxon>Saprolegniomycetes</taxon>
        <taxon>Saprolegniales</taxon>
        <taxon>Verrucalvaceae</taxon>
        <taxon>Aphanomyces</taxon>
    </lineage>
</organism>
<gene>
    <name evidence="3" type="primary">Aste57867_23904</name>
    <name evidence="2" type="ORF">As57867_023831</name>
    <name evidence="3" type="ORF">ASTE57867_23904</name>
</gene>
<sequence>MLSAYEEERLAKIARNKAMLESLGMEKMKVTPQKRQLAKKIVDAPLRRSARVERAVAERARNNDKVLKARKKTRGVKKHRTQPASTTRSPDLIGRHTVTREAQPIDMAATARRQQTLMVSSEILRGIPAHTILSSASTMSAISIKDLHVEVPPDTHIGSVLYPVGKFATMMWLCPGHRPKFSLLQSHQVWSNAIVLFINVDLNDRYTNDFSRLDDSPHLFVNWFARNSLTEESPVIQQLIQGTLSSQTSRIEKPTHNKPTLLFFRFAQGPYVYGGRLGYVRHNVKGHSSSIGFQFELLDAARFCPALNALLTPKEDDGPTA</sequence>
<reference evidence="3 4" key="1">
    <citation type="submission" date="2019-03" db="EMBL/GenBank/DDBJ databases">
        <authorList>
            <person name="Gaulin E."/>
            <person name="Dumas B."/>
        </authorList>
    </citation>
    <scope>NUCLEOTIDE SEQUENCE [LARGE SCALE GENOMIC DNA]</scope>
    <source>
        <strain evidence="3">CBS 568.67</strain>
    </source>
</reference>
<feature type="region of interest" description="Disordered" evidence="1">
    <location>
        <begin position="71"/>
        <end position="91"/>
    </location>
</feature>
<dbReference type="AlphaFoldDB" id="A0A485LP14"/>
<evidence type="ECO:0000313" key="2">
    <source>
        <dbReference type="EMBL" id="KAF0684117.1"/>
    </source>
</evidence>
<accession>A0A485LP14</accession>
<evidence type="ECO:0000313" key="4">
    <source>
        <dbReference type="Proteomes" id="UP000332933"/>
    </source>
</evidence>
<dbReference type="EMBL" id="VJMH01007322">
    <property type="protein sequence ID" value="KAF0684117.1"/>
    <property type="molecule type" value="Genomic_DNA"/>
</dbReference>
<keyword evidence="4" id="KW-1185">Reference proteome</keyword>
<evidence type="ECO:0000313" key="3">
    <source>
        <dbReference type="EMBL" id="VFU00547.1"/>
    </source>
</evidence>
<dbReference type="Proteomes" id="UP000332933">
    <property type="component" value="Unassembled WGS sequence"/>
</dbReference>
<feature type="compositionally biased region" description="Basic residues" evidence="1">
    <location>
        <begin position="71"/>
        <end position="81"/>
    </location>
</feature>
<reference evidence="2" key="2">
    <citation type="submission" date="2019-06" db="EMBL/GenBank/DDBJ databases">
        <title>Genomics analysis of Aphanomyces spp. identifies a new class of oomycete effector associated with host adaptation.</title>
        <authorList>
            <person name="Gaulin E."/>
        </authorList>
    </citation>
    <scope>NUCLEOTIDE SEQUENCE</scope>
    <source>
        <strain evidence="2">CBS 578.67</strain>
    </source>
</reference>